<proteinExistence type="predicted"/>
<sequence length="530" mass="58466">MNLSFQELGISQERAELLENMGFSAPTNIQTQAIPQLLNGRDVVGQSQTGTGKTAAFSLPILERLDPDQKAVQAIVLTPTRELAIQVHAAISQFIGNSYLKAAAIYGGQSIDRQIMQLRRGAQIVVGTPGRVIDLLDRGSLKLDQVRWFVLDEADEMLSMGFIDDVERILSQAPEERQTALFSATMPPSIRMLVNKFLNSPVTVTVEQPKAAPNKINQVAYIIPRHWTKAKALQPILEMEDPETALIFVRTRRTAAELTSQLQSAGHSVDEYHGDLSQQARERLLIRFRNRQVRWVVATDIAARGLDVDQLSHVINFDLPDSVETYVHRIGRTGRAGKEGTAISLVQAFERRKQQAFERHNRQTWQILSIPTKAQIEAQHIQKLRGQVAEALTGERLASFLPIISEMIAEYDAHAIAAAALQIAYDQTRPAWLLSGVDLPVEESPTPKPRINKRRIDVGDGSERESERGGGLRGSGGGGRGRSSWSKEGKGNDERRSNGGGSPKPKLRTAHGEASPTPSNHKLGSHTGRE</sequence>
<evidence type="ECO:0000313" key="2">
    <source>
        <dbReference type="Proteomes" id="UP000597867"/>
    </source>
</evidence>
<keyword evidence="2" id="KW-1185">Reference proteome</keyword>
<dbReference type="Proteomes" id="UP000597867">
    <property type="component" value="Unassembled WGS sequence"/>
</dbReference>
<evidence type="ECO:0000313" key="1">
    <source>
        <dbReference type="EMBL" id="MBE9219443.1"/>
    </source>
</evidence>
<keyword evidence="1" id="KW-0378">Hydrolase</keyword>
<keyword evidence="1" id="KW-0547">Nucleotide-binding</keyword>
<organism evidence="1 2">
    <name type="scientific">Dolichospermum flos-aquae LEGE 04289</name>
    <dbReference type="NCBI Taxonomy" id="1828708"/>
    <lineage>
        <taxon>Bacteria</taxon>
        <taxon>Bacillati</taxon>
        <taxon>Cyanobacteriota</taxon>
        <taxon>Cyanophyceae</taxon>
        <taxon>Nostocales</taxon>
        <taxon>Aphanizomenonaceae</taxon>
        <taxon>Dolichospermum</taxon>
    </lineage>
</organism>
<keyword evidence="1" id="KW-0347">Helicase</keyword>
<dbReference type="EMBL" id="JADEWF010000035">
    <property type="protein sequence ID" value="MBE9219443.1"/>
    <property type="molecule type" value="Genomic_DNA"/>
</dbReference>
<accession>A0ACC5Q1K7</accession>
<name>A0ACC5Q1K7_DOLFA</name>
<gene>
    <name evidence="1" type="ORF">IQ222_11715</name>
</gene>
<comment type="caution">
    <text evidence="1">The sequence shown here is derived from an EMBL/GenBank/DDBJ whole genome shotgun (WGS) entry which is preliminary data.</text>
</comment>
<protein>
    <submittedName>
        <fullName evidence="1">DEAD/DEAH box helicase</fullName>
    </submittedName>
</protein>
<keyword evidence="1" id="KW-0067">ATP-binding</keyword>
<reference evidence="1" key="1">
    <citation type="submission" date="2020-10" db="EMBL/GenBank/DDBJ databases">
        <authorList>
            <person name="Castelo-Branco R."/>
            <person name="Eusebio N."/>
            <person name="Adriana R."/>
            <person name="Vieira A."/>
            <person name="Brugerolle De Fraissinette N."/>
            <person name="Rezende De Castro R."/>
            <person name="Schneider M.P."/>
            <person name="Vasconcelos V."/>
            <person name="Leao P.N."/>
        </authorList>
    </citation>
    <scope>NUCLEOTIDE SEQUENCE</scope>
    <source>
        <strain evidence="1">LEGE 04289</strain>
    </source>
</reference>